<evidence type="ECO:0000313" key="1">
    <source>
        <dbReference type="EMBL" id="NPT59704.1"/>
    </source>
</evidence>
<name>A0A972NWM2_9BURK</name>
<dbReference type="RefSeq" id="WP_172173268.1">
    <property type="nucleotide sequence ID" value="NZ_WOEZ01000196.1"/>
</dbReference>
<dbReference type="EMBL" id="WOEZ01000196">
    <property type="protein sequence ID" value="NPT59704.1"/>
    <property type="molecule type" value="Genomic_DNA"/>
</dbReference>
<gene>
    <name evidence="1" type="ORF">GNZ13_35410</name>
</gene>
<evidence type="ECO:0000313" key="2">
    <source>
        <dbReference type="Proteomes" id="UP000655523"/>
    </source>
</evidence>
<sequence>MLYLTDDNVRAVLRSVNPKTQTRRVVKLPHNNPLGQWEPTVIGGPNGGRTAAGHTIPEQGGIWHTRTGDSLMCPYGQPGDRLWGREAWCHLSDVRTIDPGGDALQRRVFYRADYPGDTLMHEDDPTEKIKWRSSRFMPRWASRITLEILSVRVERLQDIIEADAIAEGIEPFATTDPDLQGMWRDYSEDGMASGNPIGSYMTLWNRLNAARGHGWDVNPWVWVVEFQLIGASAYRRAGG</sequence>
<protein>
    <recommendedName>
        <fullName evidence="3">Morphogenetic protein</fullName>
    </recommendedName>
</protein>
<comment type="caution">
    <text evidence="1">The sequence shown here is derived from an EMBL/GenBank/DDBJ whole genome shotgun (WGS) entry which is preliminary data.</text>
</comment>
<organism evidence="1 2">
    <name type="scientific">Paraburkholderia elongata</name>
    <dbReference type="NCBI Taxonomy" id="2675747"/>
    <lineage>
        <taxon>Bacteria</taxon>
        <taxon>Pseudomonadati</taxon>
        <taxon>Pseudomonadota</taxon>
        <taxon>Betaproteobacteria</taxon>
        <taxon>Burkholderiales</taxon>
        <taxon>Burkholderiaceae</taxon>
        <taxon>Paraburkholderia</taxon>
    </lineage>
</organism>
<accession>A0A972NWM2</accession>
<proteinExistence type="predicted"/>
<evidence type="ECO:0008006" key="3">
    <source>
        <dbReference type="Google" id="ProtNLM"/>
    </source>
</evidence>
<dbReference type="Proteomes" id="UP000655523">
    <property type="component" value="Unassembled WGS sequence"/>
</dbReference>
<dbReference type="AlphaFoldDB" id="A0A972NWM2"/>
<reference evidence="1 2" key="1">
    <citation type="submission" date="2019-11" db="EMBL/GenBank/DDBJ databases">
        <title>Metabolism of dissolved organic matter in forest soils.</title>
        <authorList>
            <person name="Cyle K.T."/>
            <person name="Wilhelm R.C."/>
            <person name="Martinez C.E."/>
        </authorList>
    </citation>
    <scope>NUCLEOTIDE SEQUENCE [LARGE SCALE GENOMIC DNA]</scope>
    <source>
        <strain evidence="1 2">5N</strain>
    </source>
</reference>
<keyword evidence="2" id="KW-1185">Reference proteome</keyword>